<sequence>MKEKSTTELFNILGSTHPDDYQIFLQNNQDSMSSKNTSFYNYIKDLIAHNQLTLQRVFLDADIPERYGYKLLSGEKHTSQRDTIIRICYAAKLTVDETQRALKKYGMRELYAKDTRDALLILMFQNRPGRISDINRMLKENAQEELRPCGTTE</sequence>
<name>A0A2G3E378_9FIRM</name>
<reference evidence="1 2" key="2">
    <citation type="submission" date="2017-10" db="EMBL/GenBank/DDBJ databases">
        <authorList>
            <person name="Banno H."/>
            <person name="Chua N.-H."/>
        </authorList>
    </citation>
    <scope>NUCLEOTIDE SEQUENCE [LARGE SCALE GENOMIC DNA]</scope>
    <source>
        <strain evidence="1 2">JK623</strain>
    </source>
</reference>
<evidence type="ECO:0000313" key="2">
    <source>
        <dbReference type="Proteomes" id="UP000224563"/>
    </source>
</evidence>
<evidence type="ECO:0000313" key="1">
    <source>
        <dbReference type="EMBL" id="PHU37610.1"/>
    </source>
</evidence>
<dbReference type="RefSeq" id="WP_099386138.1">
    <property type="nucleotide sequence ID" value="NZ_PDYG01000038.1"/>
</dbReference>
<dbReference type="AlphaFoldDB" id="A0A2G3E378"/>
<dbReference type="Proteomes" id="UP000224563">
    <property type="component" value="Unassembled WGS sequence"/>
</dbReference>
<comment type="caution">
    <text evidence="1">The sequence shown here is derived from an EMBL/GenBank/DDBJ whole genome shotgun (WGS) entry which is preliminary data.</text>
</comment>
<keyword evidence="2" id="KW-1185">Reference proteome</keyword>
<gene>
    <name evidence="1" type="ORF">CSX02_06940</name>
</gene>
<protein>
    <submittedName>
        <fullName evidence="1">Uncharacterized protein</fullName>
    </submittedName>
</protein>
<reference evidence="1 2" key="1">
    <citation type="submission" date="2017-10" db="EMBL/GenBank/DDBJ databases">
        <title>Resolving the taxonomy of Roseburia spp., Eubacterium rectale and Agathobacter spp. through phylogenomic analysis.</title>
        <authorList>
            <person name="Sheridan P.O."/>
            <person name="Walker A.W."/>
            <person name="Duncan S.H."/>
            <person name="Scott K.P."/>
            <person name="Toole P.W.O."/>
            <person name="Luis P."/>
            <person name="Flint H.J."/>
        </authorList>
    </citation>
    <scope>NUCLEOTIDE SEQUENCE [LARGE SCALE GENOMIC DNA]</scope>
    <source>
        <strain evidence="1 2">JK623</strain>
    </source>
</reference>
<organism evidence="1 2">
    <name type="scientific">Agathobacter ruminis</name>
    <dbReference type="NCBI Taxonomy" id="1712665"/>
    <lineage>
        <taxon>Bacteria</taxon>
        <taxon>Bacillati</taxon>
        <taxon>Bacillota</taxon>
        <taxon>Clostridia</taxon>
        <taxon>Lachnospirales</taxon>
        <taxon>Lachnospiraceae</taxon>
        <taxon>Agathobacter</taxon>
    </lineage>
</organism>
<proteinExistence type="predicted"/>
<accession>A0A2G3E378</accession>
<dbReference type="EMBL" id="PDYG01000038">
    <property type="protein sequence ID" value="PHU37610.1"/>
    <property type="molecule type" value="Genomic_DNA"/>
</dbReference>